<reference evidence="22 23" key="1">
    <citation type="submission" date="2019-07" db="EMBL/GenBank/DDBJ databases">
        <title>Buchnera limit thermal tolerance of host aphids.</title>
        <authorList>
            <person name="Zhang B."/>
            <person name="Moran N."/>
        </authorList>
    </citation>
    <scope>NUCLEOTIDE SEQUENCE [LARGE SCALE GENOMIC DNA]</scope>
    <source>
        <strain evidence="22 23">Afa-UT1</strain>
    </source>
</reference>
<organism evidence="22 23">
    <name type="scientific">Buchnera aphidicola</name>
    <name type="common">Aphis fabae</name>
    <dbReference type="NCBI Taxonomy" id="571430"/>
    <lineage>
        <taxon>Bacteria</taxon>
        <taxon>Pseudomonadati</taxon>
        <taxon>Pseudomonadota</taxon>
        <taxon>Gammaproteobacteria</taxon>
        <taxon>Enterobacterales</taxon>
        <taxon>Erwiniaceae</taxon>
        <taxon>Buchnera</taxon>
    </lineage>
</organism>
<dbReference type="GO" id="GO:0090563">
    <property type="term" value="F:protein-phosphocysteine-sugar phosphotransferase activity"/>
    <property type="evidence" value="ECO:0007669"/>
    <property type="project" value="TreeGrafter"/>
</dbReference>
<dbReference type="InterPro" id="IPR013014">
    <property type="entry name" value="PTS_EIIC_2"/>
</dbReference>
<dbReference type="GO" id="GO:0005886">
    <property type="term" value="C:plasma membrane"/>
    <property type="evidence" value="ECO:0007669"/>
    <property type="project" value="UniProtKB-SubCell"/>
</dbReference>
<evidence type="ECO:0000256" key="18">
    <source>
        <dbReference type="SAM" id="Phobius"/>
    </source>
</evidence>
<dbReference type="Pfam" id="PF02378">
    <property type="entry name" value="PTS_EIIC"/>
    <property type="match status" value="1"/>
</dbReference>
<dbReference type="InterPro" id="IPR013011">
    <property type="entry name" value="PTS_EIIB_2"/>
</dbReference>
<evidence type="ECO:0000259" key="21">
    <source>
        <dbReference type="PROSITE" id="PS51104"/>
    </source>
</evidence>
<dbReference type="GO" id="GO:0016301">
    <property type="term" value="F:kinase activity"/>
    <property type="evidence" value="ECO:0007669"/>
    <property type="project" value="UniProtKB-KW"/>
</dbReference>
<gene>
    <name evidence="22" type="ORF">FQV33_01845</name>
</gene>
<evidence type="ECO:0000256" key="13">
    <source>
        <dbReference type="ARBA" id="ARBA00022692"/>
    </source>
</evidence>
<feature type="transmembrane region" description="Helical" evidence="18">
    <location>
        <begin position="132"/>
        <end position="151"/>
    </location>
</feature>
<dbReference type="InterPro" id="IPR003352">
    <property type="entry name" value="PTS_EIIC"/>
</dbReference>
<accession>A0A5J6ZBG1</accession>
<dbReference type="EC" id="2.7.1.197" evidence="4"/>
<dbReference type="PROSITE" id="PS51104">
    <property type="entry name" value="PTS_EIIC_TYPE_2"/>
    <property type="match status" value="1"/>
</dbReference>
<dbReference type="InterPro" id="IPR029503">
    <property type="entry name" value="PTS_EIIB_mannitol"/>
</dbReference>
<feature type="transmembrane region" description="Helical" evidence="18">
    <location>
        <begin position="47"/>
        <end position="66"/>
    </location>
</feature>
<evidence type="ECO:0000256" key="2">
    <source>
        <dbReference type="ARBA" id="ARBA00004429"/>
    </source>
</evidence>
<feature type="domain" description="PTS EIIC type-2" evidence="21">
    <location>
        <begin position="12"/>
        <end position="340"/>
    </location>
</feature>
<keyword evidence="7" id="KW-1003">Cell membrane</keyword>
<dbReference type="Pfam" id="PF02302">
    <property type="entry name" value="PTS_IIB"/>
    <property type="match status" value="1"/>
</dbReference>
<dbReference type="PANTHER" id="PTHR30181">
    <property type="entry name" value="MANNITOL PERMEASE IIC COMPONENT"/>
    <property type="match status" value="1"/>
</dbReference>
<comment type="subcellular location">
    <subcellularLocation>
        <location evidence="2">Cell inner membrane</location>
        <topology evidence="2">Multi-pass membrane protein</topology>
    </subcellularLocation>
</comment>
<keyword evidence="10" id="KW-0762">Sugar transport</keyword>
<dbReference type="InterPro" id="IPR016152">
    <property type="entry name" value="PTrfase/Anion_transptr"/>
</dbReference>
<feature type="transmembrane region" description="Helical" evidence="18">
    <location>
        <begin position="20"/>
        <end position="40"/>
    </location>
</feature>
<dbReference type="CDD" id="cd00211">
    <property type="entry name" value="PTS_IIA_fru"/>
    <property type="match status" value="1"/>
</dbReference>
<dbReference type="PANTHER" id="PTHR30181:SF2">
    <property type="entry name" value="PTS SYSTEM MANNITOL-SPECIFIC EIICBA COMPONENT"/>
    <property type="match status" value="1"/>
</dbReference>
<evidence type="ECO:0000256" key="11">
    <source>
        <dbReference type="ARBA" id="ARBA00022679"/>
    </source>
</evidence>
<dbReference type="GO" id="GO:0022872">
    <property type="term" value="F:protein-N(PI)-phosphohistidine-mannitol phosphotransferase system transmembrane transporter activity"/>
    <property type="evidence" value="ECO:0007669"/>
    <property type="project" value="InterPro"/>
</dbReference>
<evidence type="ECO:0000256" key="5">
    <source>
        <dbReference type="ARBA" id="ARBA00015039"/>
    </source>
</evidence>
<keyword evidence="16 18" id="KW-0472">Membrane</keyword>
<evidence type="ECO:0000256" key="8">
    <source>
        <dbReference type="ARBA" id="ARBA00022519"/>
    </source>
</evidence>
<feature type="transmembrane region" description="Helical" evidence="18">
    <location>
        <begin position="269"/>
        <end position="292"/>
    </location>
</feature>
<keyword evidence="12" id="KW-0598">Phosphotransferase system</keyword>
<name>A0A5J6ZBG1_9GAMM</name>
<dbReference type="OrthoDB" id="9814222at2"/>
<sequence length="628" mass="70084">MFKSIKFKIQNFGQFLSNIMMPNVSIFIAWGIMSALFMPLGWKPNKILAELIPPIIFYLLPILIGYTGGRLVGGERGGVIGSITTIGMIISAKIPMLLGGMVSGILGGWIIKNFDILVKDKIKNGFEMLVNNFSIAIIGIFLTITSFFVIGPCIEWTSSSISHLLKTIIHYNLLPIIAIIVEPAKIFFLNNTINHGVFSPLGLQDILENKNSIFFLIESNPGPGLGILLACFFFGEGDCYKSAGGAAIIEFLGGVHEVYFPYVLMNPRFLLSLILGSMTNIFILTFFQGGLIGAVSPGSILSILAMTKKNFYYINIFSIFSSFFISFLTAIVLLKLVNRKNKKFIKQSKKIINNNALNYKNDKLDYFVKDINTIVVACDAGMGSSAIGASILREKIRKKNLMNISISNVSISCIPKNADIVITHKNLTSRAKTYAPNAKHISLVNFIDHVFYDFLVNKLIKNKNFYNQIYTTKINDFNKKNKSEKLFQLSEKNIILNQFANNKEQAIKIVGKYLVEQGYVKDDYIDAMLEREKITSTWLGEHVALPHGTIQAKDNILKTGIIFCQFPEGVRFGDNIDDIAYLVIGIAAKNNEHIMVVSKITNALDDPDIITKLSKTKNIKEVLLHFNI</sequence>
<comment type="catalytic activity">
    <reaction evidence="1">
        <text>D-mannitol(out) + N(pros)-phospho-L-histidyl-[protein] = D-mannitol 1-phosphate(in) + L-histidyl-[protein]</text>
        <dbReference type="Rhea" id="RHEA:33363"/>
        <dbReference type="Rhea" id="RHEA-COMP:9745"/>
        <dbReference type="Rhea" id="RHEA-COMP:9746"/>
        <dbReference type="ChEBI" id="CHEBI:16899"/>
        <dbReference type="ChEBI" id="CHEBI:29979"/>
        <dbReference type="ChEBI" id="CHEBI:61381"/>
        <dbReference type="ChEBI" id="CHEBI:64837"/>
        <dbReference type="EC" id="2.7.1.197"/>
    </reaction>
</comment>
<dbReference type="SUPFAM" id="SSF52794">
    <property type="entry name" value="PTS system IIB component-like"/>
    <property type="match status" value="1"/>
</dbReference>
<evidence type="ECO:0000313" key="23">
    <source>
        <dbReference type="Proteomes" id="UP000325981"/>
    </source>
</evidence>
<dbReference type="GO" id="GO:0009401">
    <property type="term" value="P:phosphoenolpyruvate-dependent sugar phosphotransferase system"/>
    <property type="evidence" value="ECO:0007669"/>
    <property type="project" value="UniProtKB-KW"/>
</dbReference>
<evidence type="ECO:0000256" key="17">
    <source>
        <dbReference type="ARBA" id="ARBA00030684"/>
    </source>
</evidence>
<dbReference type="Gene3D" id="3.40.50.2300">
    <property type="match status" value="1"/>
</dbReference>
<keyword evidence="8" id="KW-0997">Cell inner membrane</keyword>
<keyword evidence="11" id="KW-0808">Transferase</keyword>
<evidence type="ECO:0000256" key="3">
    <source>
        <dbReference type="ARBA" id="ARBA00011738"/>
    </source>
</evidence>
<keyword evidence="14" id="KW-0418">Kinase</keyword>
<evidence type="ECO:0000256" key="14">
    <source>
        <dbReference type="ARBA" id="ARBA00022777"/>
    </source>
</evidence>
<dbReference type="SUPFAM" id="SSF55804">
    <property type="entry name" value="Phoshotransferase/anion transport protein"/>
    <property type="match status" value="1"/>
</dbReference>
<dbReference type="RefSeq" id="WP_158348079.1">
    <property type="nucleotide sequence ID" value="NZ_CP042427.1"/>
</dbReference>
<evidence type="ECO:0000259" key="19">
    <source>
        <dbReference type="PROSITE" id="PS51094"/>
    </source>
</evidence>
<evidence type="ECO:0000256" key="1">
    <source>
        <dbReference type="ARBA" id="ARBA00001655"/>
    </source>
</evidence>
<dbReference type="InterPro" id="IPR036095">
    <property type="entry name" value="PTS_EIIB-like_sf"/>
</dbReference>
<dbReference type="CDD" id="cd05567">
    <property type="entry name" value="PTS_IIB_mannitol"/>
    <property type="match status" value="1"/>
</dbReference>
<keyword evidence="9" id="KW-0597">Phosphoprotein</keyword>
<dbReference type="InterPro" id="IPR002178">
    <property type="entry name" value="PTS_EIIA_type-2_dom"/>
</dbReference>
<evidence type="ECO:0000256" key="4">
    <source>
        <dbReference type="ARBA" id="ARBA00011909"/>
    </source>
</evidence>
<evidence type="ECO:0000256" key="10">
    <source>
        <dbReference type="ARBA" id="ARBA00022597"/>
    </source>
</evidence>
<protein>
    <recommendedName>
        <fullName evidence="5">PTS system mannitol-specific EIICBA component</fullName>
        <ecNumber evidence="4">2.7.1.197</ecNumber>
    </recommendedName>
    <alternativeName>
        <fullName evidence="17">EIICBA-Mtl</fullName>
    </alternativeName>
</protein>
<dbReference type="Pfam" id="PF00359">
    <property type="entry name" value="PTS_EIIA_2"/>
    <property type="match status" value="1"/>
</dbReference>
<evidence type="ECO:0000256" key="6">
    <source>
        <dbReference type="ARBA" id="ARBA00022448"/>
    </source>
</evidence>
<dbReference type="InterPro" id="IPR003501">
    <property type="entry name" value="PTS_EIIB_2/3"/>
</dbReference>
<feature type="domain" description="PTS EIIA type-2" evidence="19">
    <location>
        <begin position="487"/>
        <end position="628"/>
    </location>
</feature>
<dbReference type="NCBIfam" id="NF011663">
    <property type="entry name" value="PRK15083.1"/>
    <property type="match status" value="1"/>
</dbReference>
<dbReference type="PROSITE" id="PS51094">
    <property type="entry name" value="PTS_EIIA_TYPE_2"/>
    <property type="match status" value="1"/>
</dbReference>
<comment type="subunit">
    <text evidence="3">Homodimer.</text>
</comment>
<dbReference type="PROSITE" id="PS00372">
    <property type="entry name" value="PTS_EIIA_TYPE_2_HIS"/>
    <property type="match status" value="1"/>
</dbReference>
<dbReference type="Proteomes" id="UP000325981">
    <property type="component" value="Chromosome"/>
</dbReference>
<dbReference type="Gene3D" id="3.40.930.10">
    <property type="entry name" value="Mannitol-specific EII, Chain A"/>
    <property type="match status" value="1"/>
</dbReference>
<proteinExistence type="predicted"/>
<dbReference type="PROSITE" id="PS51099">
    <property type="entry name" value="PTS_EIIB_TYPE_2"/>
    <property type="match status" value="1"/>
</dbReference>
<evidence type="ECO:0000256" key="7">
    <source>
        <dbReference type="ARBA" id="ARBA00022475"/>
    </source>
</evidence>
<evidence type="ECO:0000256" key="16">
    <source>
        <dbReference type="ARBA" id="ARBA00023136"/>
    </source>
</evidence>
<keyword evidence="6" id="KW-0813">Transport</keyword>
<evidence type="ECO:0000256" key="12">
    <source>
        <dbReference type="ARBA" id="ARBA00022683"/>
    </source>
</evidence>
<evidence type="ECO:0000259" key="20">
    <source>
        <dbReference type="PROSITE" id="PS51099"/>
    </source>
</evidence>
<evidence type="ECO:0000256" key="15">
    <source>
        <dbReference type="ARBA" id="ARBA00022989"/>
    </source>
</evidence>
<keyword evidence="15 18" id="KW-1133">Transmembrane helix</keyword>
<evidence type="ECO:0000313" key="22">
    <source>
        <dbReference type="EMBL" id="QFQ32720.1"/>
    </source>
</evidence>
<dbReference type="InterPro" id="IPR050893">
    <property type="entry name" value="Sugar_PTS"/>
</dbReference>
<keyword evidence="13 18" id="KW-0812">Transmembrane</keyword>
<feature type="transmembrane region" description="Helical" evidence="18">
    <location>
        <begin position="312"/>
        <end position="337"/>
    </location>
</feature>
<feature type="transmembrane region" description="Helical" evidence="18">
    <location>
        <begin position="86"/>
        <end position="111"/>
    </location>
</feature>
<evidence type="ECO:0000256" key="9">
    <source>
        <dbReference type="ARBA" id="ARBA00022553"/>
    </source>
</evidence>
<feature type="transmembrane region" description="Helical" evidence="18">
    <location>
        <begin position="163"/>
        <end position="181"/>
    </location>
</feature>
<feature type="domain" description="PTS EIIB type-2" evidence="20">
    <location>
        <begin position="372"/>
        <end position="464"/>
    </location>
</feature>
<dbReference type="AlphaFoldDB" id="A0A5J6ZBG1"/>
<dbReference type="EMBL" id="CP042427">
    <property type="protein sequence ID" value="QFQ32720.1"/>
    <property type="molecule type" value="Genomic_DNA"/>
</dbReference>